<reference evidence="1 2" key="1">
    <citation type="submission" date="2015-09" db="EMBL/GenBank/DDBJ databases">
        <title>Identification and resolution of microdiversity through metagenomic sequencing of parallel consortia.</title>
        <authorList>
            <person name="Nelson W.C."/>
            <person name="Romine M.F."/>
            <person name="Lindemann S.R."/>
        </authorList>
    </citation>
    <scope>NUCLEOTIDE SEQUENCE [LARGE SCALE GENOMIC DNA]</scope>
    <source>
        <strain evidence="1">Ana</strain>
    </source>
</reference>
<dbReference type="Proteomes" id="UP000050465">
    <property type="component" value="Unassembled WGS sequence"/>
</dbReference>
<organism evidence="1 2">
    <name type="scientific">Phormidesmis priestleyi Ana</name>
    <dbReference type="NCBI Taxonomy" id="1666911"/>
    <lineage>
        <taxon>Bacteria</taxon>
        <taxon>Bacillati</taxon>
        <taxon>Cyanobacteriota</taxon>
        <taxon>Cyanophyceae</taxon>
        <taxon>Leptolyngbyales</taxon>
        <taxon>Leptolyngbyaceae</taxon>
        <taxon>Phormidesmis</taxon>
    </lineage>
</organism>
<name>A0A0N8KMT7_9CYAN</name>
<accession>A0A0N8KMT7</accession>
<dbReference type="STRING" id="1666911.HLUCCA11_14145"/>
<evidence type="ECO:0000313" key="1">
    <source>
        <dbReference type="EMBL" id="KPQ34650.1"/>
    </source>
</evidence>
<gene>
    <name evidence="1" type="ORF">HLUCCA11_14145</name>
</gene>
<sequence>MTDTESRLPKQRRKFLFAMNLDMKTRSLLPKLLLSPVLGIALLAVASCSLSEVEPKIAVTKAETESAATKMPGTMRLPEIRLSNRAVVDINSLSVDQIDETVTIAGTVAERVPLLEGWLYQVRDDSGSLWVVGDQSASEIAPEKGEAVMVEGVVRYEAIVVGEIDAGEVYLQAQSSREGQ</sequence>
<dbReference type="EMBL" id="LJZR01000018">
    <property type="protein sequence ID" value="KPQ34650.1"/>
    <property type="molecule type" value="Genomic_DNA"/>
</dbReference>
<comment type="caution">
    <text evidence="1">The sequence shown here is derived from an EMBL/GenBank/DDBJ whole genome shotgun (WGS) entry which is preliminary data.</text>
</comment>
<protein>
    <submittedName>
        <fullName evidence="1">TOBE domain</fullName>
    </submittedName>
</protein>
<dbReference type="AlphaFoldDB" id="A0A0N8KMT7"/>
<evidence type="ECO:0000313" key="2">
    <source>
        <dbReference type="Proteomes" id="UP000050465"/>
    </source>
</evidence>
<proteinExistence type="predicted"/>